<dbReference type="GeneID" id="54292458"/>
<feature type="signal peptide" evidence="1">
    <location>
        <begin position="1"/>
        <end position="18"/>
    </location>
</feature>
<evidence type="ECO:0000256" key="1">
    <source>
        <dbReference type="SAM" id="SignalP"/>
    </source>
</evidence>
<keyword evidence="1" id="KW-0732">Signal</keyword>
<feature type="chain" id="PRO_5025593925" evidence="1">
    <location>
        <begin position="19"/>
        <end position="769"/>
    </location>
</feature>
<evidence type="ECO:0000313" key="4">
    <source>
        <dbReference type="EMBL" id="KAF2146091.1"/>
    </source>
</evidence>
<dbReference type="PANTHER" id="PTHR37049">
    <property type="entry name" value="PEPTIDASE S41 FAMILY PROTEIN"/>
    <property type="match status" value="1"/>
</dbReference>
<dbReference type="AlphaFoldDB" id="A0A6A6BTY7"/>
<feature type="domain" description="CPAF-like PDZ" evidence="3">
    <location>
        <begin position="162"/>
        <end position="290"/>
    </location>
</feature>
<dbReference type="InterPro" id="IPR052766">
    <property type="entry name" value="S41A_metabolite_peptidase"/>
</dbReference>
<evidence type="ECO:0000313" key="5">
    <source>
        <dbReference type="Proteomes" id="UP000799438"/>
    </source>
</evidence>
<dbReference type="Proteomes" id="UP000799438">
    <property type="component" value="Unassembled WGS sequence"/>
</dbReference>
<dbReference type="PANTHER" id="PTHR37049:SF4">
    <property type="entry name" value="RHODANESE DOMAIN-CONTAINING PROTEIN"/>
    <property type="match status" value="1"/>
</dbReference>
<dbReference type="InterPro" id="IPR056186">
    <property type="entry name" value="PDZ_CPAF-rel"/>
</dbReference>
<reference evidence="4" key="1">
    <citation type="journal article" date="2020" name="Stud. Mycol.">
        <title>101 Dothideomycetes genomes: a test case for predicting lifestyles and emergence of pathogens.</title>
        <authorList>
            <person name="Haridas S."/>
            <person name="Albert R."/>
            <person name="Binder M."/>
            <person name="Bloem J."/>
            <person name="Labutti K."/>
            <person name="Salamov A."/>
            <person name="Andreopoulos B."/>
            <person name="Baker S."/>
            <person name="Barry K."/>
            <person name="Bills G."/>
            <person name="Bluhm B."/>
            <person name="Cannon C."/>
            <person name="Castanera R."/>
            <person name="Culley D."/>
            <person name="Daum C."/>
            <person name="Ezra D."/>
            <person name="Gonzalez J."/>
            <person name="Henrissat B."/>
            <person name="Kuo A."/>
            <person name="Liang C."/>
            <person name="Lipzen A."/>
            <person name="Lutzoni F."/>
            <person name="Magnuson J."/>
            <person name="Mondo S."/>
            <person name="Nolan M."/>
            <person name="Ohm R."/>
            <person name="Pangilinan J."/>
            <person name="Park H.-J."/>
            <person name="Ramirez L."/>
            <person name="Alfaro M."/>
            <person name="Sun H."/>
            <person name="Tritt A."/>
            <person name="Yoshinaga Y."/>
            <person name="Zwiers L.-H."/>
            <person name="Turgeon B."/>
            <person name="Goodwin S."/>
            <person name="Spatafora J."/>
            <person name="Crous P."/>
            <person name="Grigoriev I."/>
        </authorList>
    </citation>
    <scope>NUCLEOTIDE SEQUENCE</scope>
    <source>
        <strain evidence="4">CBS 121167</strain>
    </source>
</reference>
<dbReference type="RefSeq" id="XP_033401803.1">
    <property type="nucleotide sequence ID" value="XM_033534966.1"/>
</dbReference>
<dbReference type="EMBL" id="ML995476">
    <property type="protein sequence ID" value="KAF2146091.1"/>
    <property type="molecule type" value="Genomic_DNA"/>
</dbReference>
<accession>A0A6A6BTY7</accession>
<dbReference type="OrthoDB" id="27214at2759"/>
<evidence type="ECO:0000259" key="2">
    <source>
        <dbReference type="Pfam" id="PF03572"/>
    </source>
</evidence>
<dbReference type="Pfam" id="PF03572">
    <property type="entry name" value="Peptidase_S41"/>
    <property type="match status" value="1"/>
</dbReference>
<name>A0A6A6BTY7_9PEZI</name>
<dbReference type="InterPro" id="IPR005151">
    <property type="entry name" value="Tail-specific_protease"/>
</dbReference>
<dbReference type="SUPFAM" id="SSF52096">
    <property type="entry name" value="ClpP/crotonase"/>
    <property type="match status" value="1"/>
</dbReference>
<evidence type="ECO:0000259" key="3">
    <source>
        <dbReference type="Pfam" id="PF23658"/>
    </source>
</evidence>
<dbReference type="GO" id="GO:0008236">
    <property type="term" value="F:serine-type peptidase activity"/>
    <property type="evidence" value="ECO:0007669"/>
    <property type="project" value="InterPro"/>
</dbReference>
<protein>
    <submittedName>
        <fullName evidence="4">Uncharacterized protein</fullName>
    </submittedName>
</protein>
<sequence>MLSSLFLASSTLTAIAAASPIDPPPSKADVTTTAASACSSVSSMILNGPATSTPTIPAGIAYECLTSVPLNKTAALELLDSVKPYITWQSTTSYLKNPPADYVAKVQPAVDVWQNVADLEEMVNNDTFTGEYEFGWAVYRLFQTPHDGHFVYVPDSVGSIFTWGRTVPLVSVSEDGQKLPAIFAYPDVLRAAGPDSTFIPSAIVKINGEEVTSYLENWSRFGSLQDPDALYNNVFYELAQIQLGSTGSATGTFTGGGRGRWAYPGAETKFEFANGTTKTYENFARSLVSFRGVENGTALAKRYFYYEGSTASAAVAAAANAAKQDVAAPAGNDVTGADVAATTTANSRPTAAPGYPEPVVYQRNNYIAGYYLEGEDYSDVAVLTVPSFVSLSSAEKSFQEVGTKFLAMAKAAGKKKLIIDLSANGGGTILQGYDLFKQLFPSILPYGGSRFRAHETLDLLGQKFSQLSEGFPRELSIVEENYTMADIVSSAFNYRTDTNADYKPFSSWAEKYGPHKYNGDEFSSIIRWNLSDPLNLLNSGGIEVTGFGNRTNYTTQPFESPDVVMLFDGYCASTCTIFYELMRQQANVTSIALGGRPQYGQIQAVGGTKGTNNFGWAALQVWVQTAFKYATDEEKEKYNSSYQNTYASYTPFNRAASTSNVNVRDGIRKDDETGTPLQFIYEPADCRIFYTAEMTLDASAIWKAAADSKWGDKSHCIDSSNGNAKRDETISKRAVVPKMKKRDLELERALELYTDYSQLRLDGDGFMFP</sequence>
<keyword evidence="5" id="KW-1185">Reference proteome</keyword>
<dbReference type="Gene3D" id="3.90.226.10">
    <property type="entry name" value="2-enoyl-CoA Hydratase, Chain A, domain 1"/>
    <property type="match status" value="1"/>
</dbReference>
<dbReference type="InterPro" id="IPR029045">
    <property type="entry name" value="ClpP/crotonase-like_dom_sf"/>
</dbReference>
<organism evidence="4 5">
    <name type="scientific">Aplosporella prunicola CBS 121167</name>
    <dbReference type="NCBI Taxonomy" id="1176127"/>
    <lineage>
        <taxon>Eukaryota</taxon>
        <taxon>Fungi</taxon>
        <taxon>Dikarya</taxon>
        <taxon>Ascomycota</taxon>
        <taxon>Pezizomycotina</taxon>
        <taxon>Dothideomycetes</taxon>
        <taxon>Dothideomycetes incertae sedis</taxon>
        <taxon>Botryosphaeriales</taxon>
        <taxon>Aplosporellaceae</taxon>
        <taxon>Aplosporella</taxon>
    </lineage>
</organism>
<dbReference type="Pfam" id="PF23658">
    <property type="entry name" value="PDZ_CPAF_rel"/>
    <property type="match status" value="1"/>
</dbReference>
<proteinExistence type="predicted"/>
<gene>
    <name evidence="4" type="ORF">K452DRAFT_105588</name>
</gene>
<dbReference type="GO" id="GO:0006508">
    <property type="term" value="P:proteolysis"/>
    <property type="evidence" value="ECO:0007669"/>
    <property type="project" value="InterPro"/>
</dbReference>
<feature type="domain" description="Tail specific protease" evidence="2">
    <location>
        <begin position="379"/>
        <end position="591"/>
    </location>
</feature>